<feature type="compositionally biased region" description="Basic residues" evidence="1">
    <location>
        <begin position="46"/>
        <end position="64"/>
    </location>
</feature>
<sequence length="64" mass="7580">MRSLRNILGLYSVPLMSQLIKSKPEKAAQLYVPKSKSSELPPKEKERRKKRKKMAQQSKRRNRK</sequence>
<dbReference type="Proteomes" id="UP001172721">
    <property type="component" value="Unassembled WGS sequence"/>
</dbReference>
<gene>
    <name evidence="2" type="ORF">QYB97_12765</name>
</gene>
<dbReference type="RefSeq" id="WP_301166396.1">
    <property type="nucleotide sequence ID" value="NZ_JAUHTR010000006.1"/>
</dbReference>
<feature type="region of interest" description="Disordered" evidence="1">
    <location>
        <begin position="29"/>
        <end position="64"/>
    </location>
</feature>
<keyword evidence="3" id="KW-1185">Reference proteome</keyword>
<protein>
    <submittedName>
        <fullName evidence="2">Uncharacterized protein</fullName>
    </submittedName>
</protein>
<evidence type="ECO:0000256" key="1">
    <source>
        <dbReference type="SAM" id="MobiDB-lite"/>
    </source>
</evidence>
<proteinExistence type="predicted"/>
<organism evidence="2 3">
    <name type="scientific">Fictibacillus fluitans</name>
    <dbReference type="NCBI Taxonomy" id="3058422"/>
    <lineage>
        <taxon>Bacteria</taxon>
        <taxon>Bacillati</taxon>
        <taxon>Bacillota</taxon>
        <taxon>Bacilli</taxon>
        <taxon>Bacillales</taxon>
        <taxon>Fictibacillaceae</taxon>
        <taxon>Fictibacillus</taxon>
    </lineage>
</organism>
<name>A0ABT8HX42_9BACL</name>
<evidence type="ECO:0000313" key="2">
    <source>
        <dbReference type="EMBL" id="MDN4525357.1"/>
    </source>
</evidence>
<comment type="caution">
    <text evidence="2">The sequence shown here is derived from an EMBL/GenBank/DDBJ whole genome shotgun (WGS) entry which is preliminary data.</text>
</comment>
<reference evidence="2" key="1">
    <citation type="submission" date="2023-07" db="EMBL/GenBank/DDBJ databases">
        <title>Fictibacillus sp. isolated from freshwater pond.</title>
        <authorList>
            <person name="Kirdat K."/>
            <person name="Bhat A."/>
            <person name="Mourya A."/>
            <person name="Yadav A."/>
        </authorList>
    </citation>
    <scope>NUCLEOTIDE SEQUENCE</scope>
    <source>
        <strain evidence="2">NE201</strain>
    </source>
</reference>
<accession>A0ABT8HX42</accession>
<dbReference type="EMBL" id="JAUHTR010000006">
    <property type="protein sequence ID" value="MDN4525357.1"/>
    <property type="molecule type" value="Genomic_DNA"/>
</dbReference>
<evidence type="ECO:0000313" key="3">
    <source>
        <dbReference type="Proteomes" id="UP001172721"/>
    </source>
</evidence>